<dbReference type="Pfam" id="PF23239">
    <property type="entry name" value="DUF7069"/>
    <property type="match status" value="1"/>
</dbReference>
<feature type="repeat" description="ANK" evidence="3">
    <location>
        <begin position="603"/>
        <end position="632"/>
    </location>
</feature>
<dbReference type="GeneID" id="30015212"/>
<dbReference type="Proteomes" id="UP000078343">
    <property type="component" value="Unassembled WGS sequence"/>
</dbReference>
<dbReference type="STRING" id="1367422.A0A178Z554"/>
<evidence type="ECO:0000313" key="7">
    <source>
        <dbReference type="Proteomes" id="UP000078343"/>
    </source>
</evidence>
<dbReference type="Pfam" id="PF00023">
    <property type="entry name" value="Ank"/>
    <property type="match status" value="2"/>
</dbReference>
<dbReference type="Gene3D" id="1.25.40.20">
    <property type="entry name" value="Ankyrin repeat-containing domain"/>
    <property type="match status" value="1"/>
</dbReference>
<keyword evidence="7" id="KW-1185">Reference proteome</keyword>
<dbReference type="EMBL" id="LVYI01000013">
    <property type="protein sequence ID" value="OAP54596.1"/>
    <property type="molecule type" value="Genomic_DNA"/>
</dbReference>
<reference evidence="6 7" key="1">
    <citation type="submission" date="2016-04" db="EMBL/GenBank/DDBJ databases">
        <title>Draft genome of Fonsecaea erecta CBS 125763.</title>
        <authorList>
            <person name="Weiss V.A."/>
            <person name="Vicente V.A."/>
            <person name="Raittz R.T."/>
            <person name="Moreno L.F."/>
            <person name="De Souza E.M."/>
            <person name="Pedrosa F.O."/>
            <person name="Steffens M.B."/>
            <person name="Faoro H."/>
            <person name="Tadra-Sfeir M.Z."/>
            <person name="Najafzadeh M.J."/>
            <person name="Felipe M.S."/>
            <person name="Teixeira M."/>
            <person name="Sun J."/>
            <person name="Xi L."/>
            <person name="Gomes R."/>
            <person name="De Azevedo C.M."/>
            <person name="Salgado C.G."/>
            <person name="Da Silva M.B."/>
            <person name="Nascimento M.F."/>
            <person name="Queiroz-Telles F."/>
            <person name="Attili D.S."/>
            <person name="Gorbushina A."/>
        </authorList>
    </citation>
    <scope>NUCLEOTIDE SEQUENCE [LARGE SCALE GENOMIC DNA]</scope>
    <source>
        <strain evidence="6 7">CBS 125763</strain>
    </source>
</reference>
<dbReference type="OrthoDB" id="4160849at2759"/>
<dbReference type="Pfam" id="PF12796">
    <property type="entry name" value="Ank_2"/>
    <property type="match status" value="2"/>
</dbReference>
<dbReference type="PANTHER" id="PTHR24189:SF50">
    <property type="entry name" value="ANKYRIN REPEAT AND SOCS BOX PROTEIN 2"/>
    <property type="match status" value="1"/>
</dbReference>
<dbReference type="InterPro" id="IPR050745">
    <property type="entry name" value="Multifunctional_regulatory"/>
</dbReference>
<dbReference type="PROSITE" id="PS50088">
    <property type="entry name" value="ANK_REPEAT"/>
    <property type="match status" value="7"/>
</dbReference>
<organism evidence="6 7">
    <name type="scientific">Fonsecaea erecta</name>
    <dbReference type="NCBI Taxonomy" id="1367422"/>
    <lineage>
        <taxon>Eukaryota</taxon>
        <taxon>Fungi</taxon>
        <taxon>Dikarya</taxon>
        <taxon>Ascomycota</taxon>
        <taxon>Pezizomycotina</taxon>
        <taxon>Eurotiomycetes</taxon>
        <taxon>Chaetothyriomycetidae</taxon>
        <taxon>Chaetothyriales</taxon>
        <taxon>Herpotrichiellaceae</taxon>
        <taxon>Fonsecaea</taxon>
    </lineage>
</organism>
<dbReference type="PANTHER" id="PTHR24189">
    <property type="entry name" value="MYOTROPHIN"/>
    <property type="match status" value="1"/>
</dbReference>
<feature type="repeat" description="ANK" evidence="3">
    <location>
        <begin position="402"/>
        <end position="434"/>
    </location>
</feature>
<dbReference type="SMART" id="SM00248">
    <property type="entry name" value="ANK"/>
    <property type="match status" value="7"/>
</dbReference>
<evidence type="ECO:0000259" key="5">
    <source>
        <dbReference type="Pfam" id="PF24883"/>
    </source>
</evidence>
<keyword evidence="1" id="KW-0677">Repeat</keyword>
<proteinExistence type="predicted"/>
<accession>A0A178Z554</accession>
<feature type="repeat" description="ANK" evidence="3">
    <location>
        <begin position="438"/>
        <end position="467"/>
    </location>
</feature>
<protein>
    <submittedName>
        <fullName evidence="6">Uncharacterized protein</fullName>
    </submittedName>
</protein>
<dbReference type="PRINTS" id="PR01415">
    <property type="entry name" value="ANKYRIN"/>
</dbReference>
<evidence type="ECO:0000256" key="2">
    <source>
        <dbReference type="ARBA" id="ARBA00023043"/>
    </source>
</evidence>
<dbReference type="InterPro" id="IPR055497">
    <property type="entry name" value="DUF7069"/>
</dbReference>
<feature type="repeat" description="ANK" evidence="3">
    <location>
        <begin position="504"/>
        <end position="533"/>
    </location>
</feature>
<evidence type="ECO:0000313" key="6">
    <source>
        <dbReference type="EMBL" id="OAP54596.1"/>
    </source>
</evidence>
<sequence>MALCALLHQLFSQKPQLIHNALPAWEKNGKKLVKEVAELWRTLLAAAKDDQVHDVTCVLDALDECRLSDRNATDWNIPDNLPTIRLRGEEENDQIHGEIDLVIRMRVAQLAADLRLDGHIKDQLETKLLEMEHRTYLWLHLAIEGIYKTYQSSLRPEEVSIKSLPVSVEDAYEKFLNRISGEQKRNMAIALGIASSTLATSLYKVKLDPIRQERNIRDWCGLFIFINHARIYLIHQTAKEFLIQDKNCTTFSSGWKYCLDPQGIQKEMTRICVEYLYLEDVWPTAETLIRKFQKYRRFDKILEKDNHIQSLLAYSAEHWPSHLREASLPQDDLATFRILGFYQVNSKLCNLWFPIFWQATRPYDDLPGMSAIRLGGLLGHENVLELTLQRKNDYDIDESGRDGRTALIWASEYGHEMIVQTLLERGADINAQGGLYGNALYAASARDHETTVQTLLERGADINAQGGLYGNALQAASTRGHETIVQTLLERGADVNAQGGGYGNALQAASEGGHETIVQTLLERGVDVNAQGGRYGNALQAASEGGHETIVQTLLKRGADVNAQGGGYSNALQAASVGGHETIVQTLLERGADINAQGGLYGNALQAASYRGHETIVQTLLERGADINAQGGLYGNALQAASYRGHETIV</sequence>
<dbReference type="AlphaFoldDB" id="A0A178Z554"/>
<dbReference type="InterPro" id="IPR056884">
    <property type="entry name" value="NPHP3-like_N"/>
</dbReference>
<feature type="domain" description="Nephrocystin 3-like N-terminal" evidence="5">
    <location>
        <begin position="2"/>
        <end position="69"/>
    </location>
</feature>
<comment type="caution">
    <text evidence="6">The sequence shown here is derived from an EMBL/GenBank/DDBJ whole genome shotgun (WGS) entry which is preliminary data.</text>
</comment>
<gene>
    <name evidence="6" type="ORF">AYL99_11044</name>
</gene>
<dbReference type="InterPro" id="IPR036770">
    <property type="entry name" value="Ankyrin_rpt-contain_sf"/>
</dbReference>
<dbReference type="RefSeq" id="XP_018687963.1">
    <property type="nucleotide sequence ID" value="XM_018842550.1"/>
</dbReference>
<feature type="repeat" description="ANK" evidence="3">
    <location>
        <begin position="471"/>
        <end position="500"/>
    </location>
</feature>
<keyword evidence="2 3" id="KW-0040">ANK repeat</keyword>
<feature type="repeat" description="ANK" evidence="3">
    <location>
        <begin position="567"/>
        <end position="599"/>
    </location>
</feature>
<dbReference type="PROSITE" id="PS50297">
    <property type="entry name" value="ANK_REP_REGION"/>
    <property type="match status" value="5"/>
</dbReference>
<evidence type="ECO:0000256" key="3">
    <source>
        <dbReference type="PROSITE-ProRule" id="PRU00023"/>
    </source>
</evidence>
<dbReference type="Pfam" id="PF24883">
    <property type="entry name" value="NPHP3_N"/>
    <property type="match status" value="1"/>
</dbReference>
<feature type="domain" description="DUF7069" evidence="4">
    <location>
        <begin position="97"/>
        <end position="146"/>
    </location>
</feature>
<evidence type="ECO:0000259" key="4">
    <source>
        <dbReference type="Pfam" id="PF23239"/>
    </source>
</evidence>
<evidence type="ECO:0000256" key="1">
    <source>
        <dbReference type="ARBA" id="ARBA00022737"/>
    </source>
</evidence>
<dbReference type="InterPro" id="IPR002110">
    <property type="entry name" value="Ankyrin_rpt"/>
</dbReference>
<name>A0A178Z554_9EURO</name>
<dbReference type="SUPFAM" id="SSF48403">
    <property type="entry name" value="Ankyrin repeat"/>
    <property type="match status" value="1"/>
</dbReference>
<feature type="repeat" description="ANK" evidence="3">
    <location>
        <begin position="534"/>
        <end position="566"/>
    </location>
</feature>